<dbReference type="Proteomes" id="UP000016511">
    <property type="component" value="Unassembled WGS sequence"/>
</dbReference>
<evidence type="ECO:0000313" key="1">
    <source>
        <dbReference type="EMBL" id="ERI04615.1"/>
    </source>
</evidence>
<dbReference type="HOGENOM" id="CLU_2614288_0_0_9"/>
<dbReference type="EMBL" id="AWSJ01000380">
    <property type="protein sequence ID" value="ERI04615.1"/>
    <property type="molecule type" value="Genomic_DNA"/>
</dbReference>
<proteinExistence type="predicted"/>
<dbReference type="AlphaFoldDB" id="U1WPQ4"/>
<keyword evidence="2" id="KW-1185">Reference proteome</keyword>
<organism evidence="1 2">
    <name type="scientific">Aneurinibacillus aneurinilyticus ATCC 12856</name>
    <dbReference type="NCBI Taxonomy" id="649747"/>
    <lineage>
        <taxon>Bacteria</taxon>
        <taxon>Bacillati</taxon>
        <taxon>Bacillota</taxon>
        <taxon>Bacilli</taxon>
        <taxon>Bacillales</taxon>
        <taxon>Paenibacillaceae</taxon>
        <taxon>Aneurinibacillus group</taxon>
        <taxon>Aneurinibacillus</taxon>
    </lineage>
</organism>
<reference evidence="1 2" key="1">
    <citation type="submission" date="2013-08" db="EMBL/GenBank/DDBJ databases">
        <authorList>
            <person name="Weinstock G."/>
            <person name="Sodergren E."/>
            <person name="Wylie T."/>
            <person name="Fulton L."/>
            <person name="Fulton R."/>
            <person name="Fronick C."/>
            <person name="O'Laughlin M."/>
            <person name="Godfrey J."/>
            <person name="Miner T."/>
            <person name="Herter B."/>
            <person name="Appelbaum E."/>
            <person name="Cordes M."/>
            <person name="Lek S."/>
            <person name="Wollam A."/>
            <person name="Pepin K.H."/>
            <person name="Palsikar V.B."/>
            <person name="Mitreva M."/>
            <person name="Wilson R.K."/>
        </authorList>
    </citation>
    <scope>NUCLEOTIDE SEQUENCE [LARGE SCALE GENOMIC DNA]</scope>
    <source>
        <strain evidence="1 2">ATCC 12856</strain>
    </source>
</reference>
<protein>
    <submittedName>
        <fullName evidence="1">Uncharacterized protein</fullName>
    </submittedName>
</protein>
<name>U1WPQ4_ANEAE</name>
<accession>U1WPQ4</accession>
<evidence type="ECO:0000313" key="2">
    <source>
        <dbReference type="Proteomes" id="UP000016511"/>
    </source>
</evidence>
<comment type="caution">
    <text evidence="1">The sequence shown here is derived from an EMBL/GenBank/DDBJ whole genome shotgun (WGS) entry which is preliminary data.</text>
</comment>
<gene>
    <name evidence="1" type="ORF">HMPREF0083_05989</name>
</gene>
<sequence>MKNIIYLILIIDNSYFSIKSFKIQDAAAKKPPFLKRFEIVFLSYICPPFQGNMISSLRLIPLRGFFYLELFLFMDRNT</sequence>